<dbReference type="PANTHER" id="PTHR30069:SF29">
    <property type="entry name" value="HEMOGLOBIN AND HEMOGLOBIN-HAPTOGLOBIN-BINDING PROTEIN 1-RELATED"/>
    <property type="match status" value="1"/>
</dbReference>
<dbReference type="InterPro" id="IPR011276">
    <property type="entry name" value="TonB_haem/Hb_rcpt"/>
</dbReference>
<feature type="compositionally biased region" description="Low complexity" evidence="13">
    <location>
        <begin position="21"/>
        <end position="37"/>
    </location>
</feature>
<proteinExistence type="inferred from homology"/>
<keyword evidence="5 11" id="KW-0812">Transmembrane</keyword>
<dbReference type="RefSeq" id="WP_133329169.1">
    <property type="nucleotide sequence ID" value="NZ_SMYL01000006.1"/>
</dbReference>
<dbReference type="GO" id="GO:0009279">
    <property type="term" value="C:cell outer membrane"/>
    <property type="evidence" value="ECO:0007669"/>
    <property type="project" value="UniProtKB-SubCell"/>
</dbReference>
<sequence>MLDKKRAVLAVTMACSIAPLAQSAEQTTTKQTEQTPSKPSPKKVIESPDNSSSPTKLAEVTVSSTRTERRTDSVPSTVTVTTAAQMEAQGARDLKDVFNDELDVTVPRGPTKFTTGRSATGRAGNDSINVRGLEGNQVLMLQDGIRVPNSFSFGPFATGRADFIDVDGLKTVEVLRGPASTQYGSDGLAGAVIFRTLNPNDLLKPGSTFNGFARASYAGIDHSWNTGIGLAGHAGPWQTLLVASYRQGHEVDNMGDNTALNVSRTAPNPVDYRNPYGLAKLLYQVSPQHQLGLTLESQRRTQDTEVYSARNAGPLTAKSTTNLSGSDKTTRDRVSVNYQFNDANAPWIQRIDTSVYWQDANITQDTEQQFKAAAASTTNNVYQSTVRGFSGLAESNLSGTIDQRITYGIDWSRAQITSLLNGTNVGVTQQYPFKPFPDSTYELTGAFVQDEIQTGAVSIIPALRFDHYSLSPSNSGYEYASAGLSGSAVTPRLGLVWQLAPSFAPYGQIARGFRAPTPDQVNNGFSNLAYGYTSVGNPNLKPEHANSVELGVRGKINSVRYAFTVYDNRYTDFISQQVVSGSGTRLDPLVFQYINLAQAHIHGVEARSEWMINSAWSANAGVAYSKGDSETRGVTVPLNTVQPVKAVLGLRFNAGTWEARANVVHSAGKDSDQIAPAKVAQFAPPAFTVLDIGATYKPLKNLSLNLNINNLFNTKYWRWSDVNGLAANSPVTDAYSATGRYVQASVRYDF</sequence>
<comment type="subcellular location">
    <subcellularLocation>
        <location evidence="1 11">Cell outer membrane</location>
        <topology evidence="1 11">Multi-pass membrane protein</topology>
    </subcellularLocation>
</comment>
<evidence type="ECO:0000256" key="3">
    <source>
        <dbReference type="ARBA" id="ARBA00022448"/>
    </source>
</evidence>
<evidence type="ECO:0000313" key="17">
    <source>
        <dbReference type="EMBL" id="TDK65322.1"/>
    </source>
</evidence>
<dbReference type="Pfam" id="PF07715">
    <property type="entry name" value="Plug"/>
    <property type="match status" value="1"/>
</dbReference>
<dbReference type="InterPro" id="IPR012910">
    <property type="entry name" value="Plug_dom"/>
</dbReference>
<evidence type="ECO:0000259" key="16">
    <source>
        <dbReference type="Pfam" id="PF07715"/>
    </source>
</evidence>
<evidence type="ECO:0000256" key="13">
    <source>
        <dbReference type="SAM" id="MobiDB-lite"/>
    </source>
</evidence>
<reference evidence="17 18" key="1">
    <citation type="submission" date="2019-03" db="EMBL/GenBank/DDBJ databases">
        <title>Sapientia aquatica gen. nov., sp. nov., isolated from a crater lake.</title>
        <authorList>
            <person name="Felfoldi T."/>
            <person name="Szabo A."/>
            <person name="Toth E."/>
            <person name="Schumann P."/>
            <person name="Keki Z."/>
            <person name="Marialigeti K."/>
            <person name="Mathe I."/>
        </authorList>
    </citation>
    <scope>NUCLEOTIDE SEQUENCE [LARGE SCALE GENOMIC DNA]</scope>
    <source>
        <strain evidence="17 18">SA-152</strain>
    </source>
</reference>
<evidence type="ECO:0000256" key="8">
    <source>
        <dbReference type="ARBA" id="ARBA00023136"/>
    </source>
</evidence>
<evidence type="ECO:0000256" key="12">
    <source>
        <dbReference type="RuleBase" id="RU003357"/>
    </source>
</evidence>
<comment type="caution">
    <text evidence="17">The sequence shown here is derived from an EMBL/GenBank/DDBJ whole genome shotgun (WGS) entry which is preliminary data.</text>
</comment>
<evidence type="ECO:0000313" key="18">
    <source>
        <dbReference type="Proteomes" id="UP000294829"/>
    </source>
</evidence>
<feature type="domain" description="TonB-dependent receptor-like beta-barrel" evidence="15">
    <location>
        <begin position="297"/>
        <end position="711"/>
    </location>
</feature>
<dbReference type="GO" id="GO:0015232">
    <property type="term" value="F:heme transmembrane transporter activity"/>
    <property type="evidence" value="ECO:0007669"/>
    <property type="project" value="InterPro"/>
</dbReference>
<dbReference type="InterPro" id="IPR000531">
    <property type="entry name" value="Beta-barrel_TonB"/>
</dbReference>
<evidence type="ECO:0000256" key="6">
    <source>
        <dbReference type="ARBA" id="ARBA00022729"/>
    </source>
</evidence>
<evidence type="ECO:0000256" key="14">
    <source>
        <dbReference type="SAM" id="SignalP"/>
    </source>
</evidence>
<dbReference type="NCBIfam" id="TIGR01785">
    <property type="entry name" value="TonB-hemin"/>
    <property type="match status" value="1"/>
</dbReference>
<evidence type="ECO:0000256" key="1">
    <source>
        <dbReference type="ARBA" id="ARBA00004571"/>
    </source>
</evidence>
<comment type="similarity">
    <text evidence="2 11 12">Belongs to the TonB-dependent receptor family.</text>
</comment>
<feature type="domain" description="TonB-dependent receptor plug" evidence="16">
    <location>
        <begin position="72"/>
        <end position="191"/>
    </location>
</feature>
<keyword evidence="18" id="KW-1185">Reference proteome</keyword>
<accession>A0A4R5W1B7</accession>
<dbReference type="EMBL" id="SMYL01000006">
    <property type="protein sequence ID" value="TDK65322.1"/>
    <property type="molecule type" value="Genomic_DNA"/>
</dbReference>
<keyword evidence="4 11" id="KW-1134">Transmembrane beta strand</keyword>
<name>A0A4R5W1B7_9BURK</name>
<dbReference type="GO" id="GO:0044718">
    <property type="term" value="P:siderophore transmembrane transport"/>
    <property type="evidence" value="ECO:0007669"/>
    <property type="project" value="TreeGrafter"/>
</dbReference>
<keyword evidence="3 11" id="KW-0813">Transport</keyword>
<feature type="signal peptide" evidence="14">
    <location>
        <begin position="1"/>
        <end position="23"/>
    </location>
</feature>
<keyword evidence="10 11" id="KW-0998">Cell outer membrane</keyword>
<dbReference type="CDD" id="cd01347">
    <property type="entry name" value="ligand_gated_channel"/>
    <property type="match status" value="1"/>
</dbReference>
<dbReference type="InterPro" id="IPR010949">
    <property type="entry name" value="TonB_Hb/transfer/lactofer_rcpt"/>
</dbReference>
<dbReference type="PROSITE" id="PS52016">
    <property type="entry name" value="TONB_DEPENDENT_REC_3"/>
    <property type="match status" value="1"/>
</dbReference>
<feature type="chain" id="PRO_5020285483" evidence="14">
    <location>
        <begin position="24"/>
        <end position="750"/>
    </location>
</feature>
<protein>
    <submittedName>
        <fullName evidence="17">TonB-dependent hemoglobin/transferrin/lactoferrin family receptor</fullName>
    </submittedName>
</protein>
<dbReference type="InterPro" id="IPR039426">
    <property type="entry name" value="TonB-dep_rcpt-like"/>
</dbReference>
<dbReference type="Gene3D" id="2.170.130.10">
    <property type="entry name" value="TonB-dependent receptor, plug domain"/>
    <property type="match status" value="1"/>
</dbReference>
<dbReference type="PANTHER" id="PTHR30069">
    <property type="entry name" value="TONB-DEPENDENT OUTER MEMBRANE RECEPTOR"/>
    <property type="match status" value="1"/>
</dbReference>
<evidence type="ECO:0000256" key="11">
    <source>
        <dbReference type="PROSITE-ProRule" id="PRU01360"/>
    </source>
</evidence>
<dbReference type="AlphaFoldDB" id="A0A4R5W1B7"/>
<feature type="region of interest" description="Disordered" evidence="13">
    <location>
        <begin position="20"/>
        <end position="77"/>
    </location>
</feature>
<gene>
    <name evidence="17" type="ORF">E2I14_12940</name>
</gene>
<evidence type="ECO:0000259" key="15">
    <source>
        <dbReference type="Pfam" id="PF00593"/>
    </source>
</evidence>
<dbReference type="OrthoDB" id="9764669at2"/>
<evidence type="ECO:0000256" key="4">
    <source>
        <dbReference type="ARBA" id="ARBA00022452"/>
    </source>
</evidence>
<dbReference type="InterPro" id="IPR036942">
    <property type="entry name" value="Beta-barrel_TonB_sf"/>
</dbReference>
<keyword evidence="8 11" id="KW-0472">Membrane</keyword>
<keyword evidence="6 14" id="KW-0732">Signal</keyword>
<dbReference type="InterPro" id="IPR037066">
    <property type="entry name" value="Plug_dom_sf"/>
</dbReference>
<evidence type="ECO:0000256" key="9">
    <source>
        <dbReference type="ARBA" id="ARBA00023170"/>
    </source>
</evidence>
<dbReference type="Proteomes" id="UP000294829">
    <property type="component" value="Unassembled WGS sequence"/>
</dbReference>
<dbReference type="NCBIfam" id="TIGR01786">
    <property type="entry name" value="TonB-hemlactrns"/>
    <property type="match status" value="1"/>
</dbReference>
<evidence type="ECO:0000256" key="10">
    <source>
        <dbReference type="ARBA" id="ARBA00023237"/>
    </source>
</evidence>
<evidence type="ECO:0000256" key="7">
    <source>
        <dbReference type="ARBA" id="ARBA00023077"/>
    </source>
</evidence>
<dbReference type="Gene3D" id="2.40.170.20">
    <property type="entry name" value="TonB-dependent receptor, beta-barrel domain"/>
    <property type="match status" value="1"/>
</dbReference>
<keyword evidence="9 17" id="KW-0675">Receptor</keyword>
<organism evidence="17 18">
    <name type="scientific">Sapientia aquatica</name>
    <dbReference type="NCBI Taxonomy" id="1549640"/>
    <lineage>
        <taxon>Bacteria</taxon>
        <taxon>Pseudomonadati</taxon>
        <taxon>Pseudomonadota</taxon>
        <taxon>Betaproteobacteria</taxon>
        <taxon>Burkholderiales</taxon>
        <taxon>Oxalobacteraceae</taxon>
        <taxon>Sapientia</taxon>
    </lineage>
</organism>
<dbReference type="SUPFAM" id="SSF56935">
    <property type="entry name" value="Porins"/>
    <property type="match status" value="1"/>
</dbReference>
<keyword evidence="7 12" id="KW-0798">TonB box</keyword>
<dbReference type="GO" id="GO:0015344">
    <property type="term" value="F:siderophore uptake transmembrane transporter activity"/>
    <property type="evidence" value="ECO:0007669"/>
    <property type="project" value="TreeGrafter"/>
</dbReference>
<evidence type="ECO:0000256" key="5">
    <source>
        <dbReference type="ARBA" id="ARBA00022692"/>
    </source>
</evidence>
<evidence type="ECO:0000256" key="2">
    <source>
        <dbReference type="ARBA" id="ARBA00009810"/>
    </source>
</evidence>
<dbReference type="Pfam" id="PF00593">
    <property type="entry name" value="TonB_dep_Rec_b-barrel"/>
    <property type="match status" value="1"/>
</dbReference>